<sequence length="435" mass="48892">MTMLLRFRVTNWASLRDEQELSLVASDRHDDLALRDVPGTGLRVLPVVGVFGANASGKSKLVHAMFYARSVVLLSQQKWTPNAPTRREPFLLDSESAAQPSEFVFDLVIGGTRYEYGFALDHSRITGEWLYGWPHGRIRTLFERSGPEQEDITIGPGLRKGFGTRTRTARESVRPNSLLVSAGAANNHPLLTEIYNWFERMGPAHDSNAESRHKFTVEMLKGERGAEARRLLRLADLGITGVRSEEEREMPVEAATHLTEVLKILEPDAHDLDPGEWRLSPKIFVSHQTAEGEVELPYAVESHGTQTWLELLGPVLQALATGRVLVVDELDAYLHPNLAGQLVMLFQEPATNPHGAQLVFNTHDATLLDRHSYGRLVRDQVWLTEKDETGATELIALREYKARNRDDVMHRYLLGRFGAVPVLNEENLPDFERAS</sequence>
<keyword evidence="3" id="KW-1185">Reference proteome</keyword>
<dbReference type="InterPro" id="IPR003959">
    <property type="entry name" value="ATPase_AAA_core"/>
</dbReference>
<organism evidence="2 3">
    <name type="scientific">Halostreptopolyspora alba</name>
    <dbReference type="NCBI Taxonomy" id="2487137"/>
    <lineage>
        <taxon>Bacteria</taxon>
        <taxon>Bacillati</taxon>
        <taxon>Actinomycetota</taxon>
        <taxon>Actinomycetes</taxon>
        <taxon>Streptosporangiales</taxon>
        <taxon>Nocardiopsidaceae</taxon>
        <taxon>Halostreptopolyspora</taxon>
    </lineage>
</organism>
<name>A0A3N0ECP2_9ACTN</name>
<dbReference type="SUPFAM" id="SSF52540">
    <property type="entry name" value="P-loop containing nucleoside triphosphate hydrolases"/>
    <property type="match status" value="1"/>
</dbReference>
<accession>A0A3N0ECP2</accession>
<dbReference type="InterPro" id="IPR027417">
    <property type="entry name" value="P-loop_NTPase"/>
</dbReference>
<comment type="caution">
    <text evidence="2">The sequence shown here is derived from an EMBL/GenBank/DDBJ whole genome shotgun (WGS) entry which is preliminary data.</text>
</comment>
<dbReference type="Pfam" id="PF13304">
    <property type="entry name" value="AAA_21"/>
    <property type="match status" value="1"/>
</dbReference>
<keyword evidence="2" id="KW-0547">Nucleotide-binding</keyword>
<proteinExistence type="predicted"/>
<evidence type="ECO:0000313" key="3">
    <source>
        <dbReference type="Proteomes" id="UP000269198"/>
    </source>
</evidence>
<reference evidence="2 3" key="1">
    <citation type="submission" date="2018-11" db="EMBL/GenBank/DDBJ databases">
        <title>The genome draft of YIM 96095.</title>
        <authorList>
            <person name="Tang S.-K."/>
            <person name="Chunyu W.-X."/>
            <person name="Feng Y.-Z."/>
        </authorList>
    </citation>
    <scope>NUCLEOTIDE SEQUENCE [LARGE SCALE GENOMIC DNA]</scope>
    <source>
        <strain evidence="2 3">YIM 96095</strain>
    </source>
</reference>
<dbReference type="PANTHER" id="PTHR40396:SF1">
    <property type="entry name" value="ATPASE AAA-TYPE CORE DOMAIN-CONTAINING PROTEIN"/>
    <property type="match status" value="1"/>
</dbReference>
<dbReference type="EMBL" id="RJMB01000006">
    <property type="protein sequence ID" value="RNL85539.1"/>
    <property type="molecule type" value="Genomic_DNA"/>
</dbReference>
<dbReference type="GO" id="GO:0005524">
    <property type="term" value="F:ATP binding"/>
    <property type="evidence" value="ECO:0007669"/>
    <property type="project" value="UniProtKB-KW"/>
</dbReference>
<gene>
    <name evidence="2" type="ORF">EFW17_08675</name>
</gene>
<protein>
    <submittedName>
        <fullName evidence="2">ATP-binding protein</fullName>
    </submittedName>
</protein>
<feature type="domain" description="ATPase AAA-type core" evidence="1">
    <location>
        <begin position="48"/>
        <end position="369"/>
    </location>
</feature>
<dbReference type="AlphaFoldDB" id="A0A3N0ECP2"/>
<dbReference type="GO" id="GO:0016887">
    <property type="term" value="F:ATP hydrolysis activity"/>
    <property type="evidence" value="ECO:0007669"/>
    <property type="project" value="InterPro"/>
</dbReference>
<evidence type="ECO:0000259" key="1">
    <source>
        <dbReference type="Pfam" id="PF13304"/>
    </source>
</evidence>
<dbReference type="PANTHER" id="PTHR40396">
    <property type="entry name" value="ATPASE-LIKE PROTEIN"/>
    <property type="match status" value="1"/>
</dbReference>
<evidence type="ECO:0000313" key="2">
    <source>
        <dbReference type="EMBL" id="RNL85539.1"/>
    </source>
</evidence>
<keyword evidence="2" id="KW-0067">ATP-binding</keyword>
<dbReference type="Proteomes" id="UP000269198">
    <property type="component" value="Unassembled WGS sequence"/>
</dbReference>